<dbReference type="Pfam" id="PF13453">
    <property type="entry name" value="Zn_ribbon_TFIIB"/>
    <property type="match status" value="1"/>
</dbReference>
<feature type="domain" description="Transcription factor zinc-finger" evidence="2">
    <location>
        <begin position="68"/>
        <end position="108"/>
    </location>
</feature>
<evidence type="ECO:0000313" key="4">
    <source>
        <dbReference type="Proteomes" id="UP000270261"/>
    </source>
</evidence>
<sequence length="394" mass="42462">MTNALERQRLPIYAGRMTHGSRPPSADRTAPAPLSGAARPVLSASAARQAAGLHVQPARSQAAAGLLCPSCRQPMQTLTLEGLYGEPIGIDLCFDCHGIWFDARENVKLSPDGVLTLFHALHAHRHHPLHPLREHMPCPRCEKRLVRGHNRTINGLYAVHRCPVGHGHFSTFPSFMVEKGFVRHLTPAEIHELTRKLRVIHCSSCGAPVDLRRHHACPYCSSAFSLLDPEAMTKTLQRFEGERMKRQIAGDAATLALVSGVPADGEPGGNARQPDAATARSSARDDAAPGTASGASQTGTGGVLPGMPQRRGADGSALDASTEAVKLSGELRASLILARRNAEYLGEKRHQMDRIQRLGGSGPFGGSGRITGNTPVGWVLEMAWAAIKHWWRTP</sequence>
<evidence type="ECO:0000256" key="1">
    <source>
        <dbReference type="SAM" id="MobiDB-lite"/>
    </source>
</evidence>
<protein>
    <recommendedName>
        <fullName evidence="2">Transcription factor zinc-finger domain-containing protein</fullName>
    </recommendedName>
</protein>
<dbReference type="Proteomes" id="UP000270261">
    <property type="component" value="Unassembled WGS sequence"/>
</dbReference>
<accession>A0A426FPE5</accession>
<keyword evidence="4" id="KW-1185">Reference proteome</keyword>
<feature type="region of interest" description="Disordered" evidence="1">
    <location>
        <begin position="259"/>
        <end position="318"/>
    </location>
</feature>
<name>A0A426FPE5_9BURK</name>
<reference evidence="3 4" key="1">
    <citation type="submission" date="2018-11" db="EMBL/GenBank/DDBJ databases">
        <title>Genome sequencing of Lautropia sp. KCOM 2505 (= ChDC F240).</title>
        <authorList>
            <person name="Kook J.-K."/>
            <person name="Park S.-N."/>
            <person name="Lim Y.K."/>
        </authorList>
    </citation>
    <scope>NUCLEOTIDE SEQUENCE [LARGE SCALE GENOMIC DNA]</scope>
    <source>
        <strain evidence="3 4">KCOM 2505</strain>
    </source>
</reference>
<feature type="compositionally biased region" description="Low complexity" evidence="1">
    <location>
        <begin position="288"/>
        <end position="298"/>
    </location>
</feature>
<organism evidence="3 4">
    <name type="scientific">Lautropia dentalis</name>
    <dbReference type="NCBI Taxonomy" id="2490857"/>
    <lineage>
        <taxon>Bacteria</taxon>
        <taxon>Pseudomonadati</taxon>
        <taxon>Pseudomonadota</taxon>
        <taxon>Betaproteobacteria</taxon>
        <taxon>Burkholderiales</taxon>
        <taxon>Burkholderiaceae</taxon>
        <taxon>Lautropia</taxon>
    </lineage>
</organism>
<evidence type="ECO:0000259" key="2">
    <source>
        <dbReference type="Pfam" id="PF13453"/>
    </source>
</evidence>
<evidence type="ECO:0000313" key="3">
    <source>
        <dbReference type="EMBL" id="RRN44566.1"/>
    </source>
</evidence>
<dbReference type="InterPro" id="IPR027392">
    <property type="entry name" value="TF_Znf"/>
</dbReference>
<dbReference type="AlphaFoldDB" id="A0A426FPE5"/>
<dbReference type="EMBL" id="RRUE01000002">
    <property type="protein sequence ID" value="RRN44566.1"/>
    <property type="molecule type" value="Genomic_DNA"/>
</dbReference>
<comment type="caution">
    <text evidence="3">The sequence shown here is derived from an EMBL/GenBank/DDBJ whole genome shotgun (WGS) entry which is preliminary data.</text>
</comment>
<feature type="region of interest" description="Disordered" evidence="1">
    <location>
        <begin position="12"/>
        <end position="36"/>
    </location>
</feature>
<proteinExistence type="predicted"/>
<gene>
    <name evidence="3" type="ORF">EHV23_14935</name>
</gene>